<evidence type="ECO:0000256" key="3">
    <source>
        <dbReference type="ARBA" id="ARBA00022845"/>
    </source>
</evidence>
<evidence type="ECO:0000256" key="1">
    <source>
        <dbReference type="ARBA" id="ARBA00022490"/>
    </source>
</evidence>
<dbReference type="EMBL" id="FRAR01000010">
    <property type="protein sequence ID" value="SHK30448.1"/>
    <property type="molecule type" value="Genomic_DNA"/>
</dbReference>
<keyword evidence="4 5" id="KW-0143">Chaperone</keyword>
<dbReference type="AlphaFoldDB" id="A0A1M6RDL3"/>
<dbReference type="Gene3D" id="2.30.290.10">
    <property type="entry name" value="BH3618-like"/>
    <property type="match status" value="1"/>
</dbReference>
<dbReference type="GO" id="GO:0005737">
    <property type="term" value="C:cytoplasm"/>
    <property type="evidence" value="ECO:0007669"/>
    <property type="project" value="UniProtKB-SubCell"/>
</dbReference>
<dbReference type="InterPro" id="IPR003775">
    <property type="entry name" value="Flagellar_assembly_factor_FliW"/>
</dbReference>
<sequence length="136" mass="15504">MDKSIEIFFEHGLPGFENLQHFSITRAFAETELYYLQSTEEPDVCFLCINPFQYTKQYEFTMPEPIQQALSIKRLEDVAVFNIVTINGDLEQATVNLQAPVIINISLSQGMQVVLNDPALHIREPLKSLLQGTVEK</sequence>
<dbReference type="InterPro" id="IPR024046">
    <property type="entry name" value="Flagellar_assmbl_FliW_dom_sf"/>
</dbReference>
<keyword evidence="1 5" id="KW-0963">Cytoplasm</keyword>
<accession>A0A1M6RDL3</accession>
<comment type="function">
    <text evidence="5">Acts as an anti-CsrA protein, binds CsrA and prevents it from repressing translation of its target genes, one of which is flagellin. Binds to flagellin and participates in the assembly of the flagellum.</text>
</comment>
<comment type="similarity">
    <text evidence="5">Belongs to the FliW family.</text>
</comment>
<proteinExistence type="inferred from homology"/>
<keyword evidence="6" id="KW-0282">Flagellum</keyword>
<dbReference type="GO" id="GO:0006417">
    <property type="term" value="P:regulation of translation"/>
    <property type="evidence" value="ECO:0007669"/>
    <property type="project" value="UniProtKB-KW"/>
</dbReference>
<evidence type="ECO:0000313" key="6">
    <source>
        <dbReference type="EMBL" id="SHK30448.1"/>
    </source>
</evidence>
<organism evidence="6 7">
    <name type="scientific">Desulforamulus aeronauticus DSM 10349</name>
    <dbReference type="NCBI Taxonomy" id="1121421"/>
    <lineage>
        <taxon>Bacteria</taxon>
        <taxon>Bacillati</taxon>
        <taxon>Bacillota</taxon>
        <taxon>Clostridia</taxon>
        <taxon>Eubacteriales</taxon>
        <taxon>Peptococcaceae</taxon>
        <taxon>Desulforamulus</taxon>
    </lineage>
</organism>
<dbReference type="Proteomes" id="UP000183997">
    <property type="component" value="Unassembled WGS sequence"/>
</dbReference>
<evidence type="ECO:0000256" key="5">
    <source>
        <dbReference type="HAMAP-Rule" id="MF_01185"/>
    </source>
</evidence>
<dbReference type="GO" id="GO:0044780">
    <property type="term" value="P:bacterial-type flagellum assembly"/>
    <property type="evidence" value="ECO:0007669"/>
    <property type="project" value="UniProtKB-UniRule"/>
</dbReference>
<dbReference type="PANTHER" id="PTHR39190:SF1">
    <property type="entry name" value="FLAGELLAR ASSEMBLY FACTOR FLIW"/>
    <property type="match status" value="1"/>
</dbReference>
<keyword evidence="3 5" id="KW-0810">Translation regulation</keyword>
<evidence type="ECO:0000313" key="7">
    <source>
        <dbReference type="Proteomes" id="UP000183997"/>
    </source>
</evidence>
<keyword evidence="6" id="KW-0969">Cilium</keyword>
<reference evidence="7" key="1">
    <citation type="submission" date="2016-11" db="EMBL/GenBank/DDBJ databases">
        <authorList>
            <person name="Varghese N."/>
            <person name="Submissions S."/>
        </authorList>
    </citation>
    <scope>NUCLEOTIDE SEQUENCE [LARGE SCALE GENOMIC DNA]</scope>
    <source>
        <strain evidence="7">DSM 10349</strain>
    </source>
</reference>
<evidence type="ECO:0000256" key="2">
    <source>
        <dbReference type="ARBA" id="ARBA00022795"/>
    </source>
</evidence>
<dbReference type="RefSeq" id="WP_072912417.1">
    <property type="nucleotide sequence ID" value="NZ_FRAR01000010.1"/>
</dbReference>
<dbReference type="OrthoDB" id="9801235at2"/>
<dbReference type="HAMAP" id="MF_01185">
    <property type="entry name" value="FliW"/>
    <property type="match status" value="1"/>
</dbReference>
<dbReference type="Pfam" id="PF02623">
    <property type="entry name" value="FliW"/>
    <property type="match status" value="1"/>
</dbReference>
<gene>
    <name evidence="5" type="primary">fliW</name>
    <name evidence="6" type="ORF">SAMN02745123_01435</name>
</gene>
<comment type="subcellular location">
    <subcellularLocation>
        <location evidence="5">Cytoplasm</location>
    </subcellularLocation>
</comment>
<dbReference type="SUPFAM" id="SSF141457">
    <property type="entry name" value="BH3618-like"/>
    <property type="match status" value="1"/>
</dbReference>
<evidence type="ECO:0000256" key="4">
    <source>
        <dbReference type="ARBA" id="ARBA00023186"/>
    </source>
</evidence>
<keyword evidence="2 5" id="KW-1005">Bacterial flagellum biogenesis</keyword>
<name>A0A1M6RDL3_9FIRM</name>
<dbReference type="PANTHER" id="PTHR39190">
    <property type="entry name" value="FLAGELLAR ASSEMBLY FACTOR FLIW"/>
    <property type="match status" value="1"/>
</dbReference>
<comment type="subunit">
    <text evidence="5">Interacts with translational regulator CsrA and flagellin(s).</text>
</comment>
<keyword evidence="6" id="KW-0966">Cell projection</keyword>
<dbReference type="STRING" id="1121421.SAMN02745123_01435"/>
<protein>
    <recommendedName>
        <fullName evidence="5">Flagellar assembly factor FliW</fullName>
    </recommendedName>
</protein>
<keyword evidence="7" id="KW-1185">Reference proteome</keyword>